<keyword evidence="4" id="KW-1185">Reference proteome</keyword>
<feature type="transmembrane region" description="Helical" evidence="2">
    <location>
        <begin position="175"/>
        <end position="193"/>
    </location>
</feature>
<feature type="compositionally biased region" description="Basic and acidic residues" evidence="1">
    <location>
        <begin position="22"/>
        <end position="39"/>
    </location>
</feature>
<reference evidence="3 4" key="1">
    <citation type="journal article" date="2022" name="Allergy">
        <title>Genome assembly and annotation of Periplaneta americana reveal a comprehensive cockroach allergen profile.</title>
        <authorList>
            <person name="Wang L."/>
            <person name="Xiong Q."/>
            <person name="Saelim N."/>
            <person name="Wang L."/>
            <person name="Nong W."/>
            <person name="Wan A.T."/>
            <person name="Shi M."/>
            <person name="Liu X."/>
            <person name="Cao Q."/>
            <person name="Hui J.H.L."/>
            <person name="Sookrung N."/>
            <person name="Leung T.F."/>
            <person name="Tungtrongchitr A."/>
            <person name="Tsui S.K.W."/>
        </authorList>
    </citation>
    <scope>NUCLEOTIDE SEQUENCE [LARGE SCALE GENOMIC DNA]</scope>
    <source>
        <strain evidence="3">PWHHKU_190912</strain>
    </source>
</reference>
<evidence type="ECO:0000256" key="2">
    <source>
        <dbReference type="SAM" id="Phobius"/>
    </source>
</evidence>
<keyword evidence="2" id="KW-1133">Transmembrane helix</keyword>
<evidence type="ECO:0000313" key="4">
    <source>
        <dbReference type="Proteomes" id="UP001148838"/>
    </source>
</evidence>
<organism evidence="3 4">
    <name type="scientific">Periplaneta americana</name>
    <name type="common">American cockroach</name>
    <name type="synonym">Blatta americana</name>
    <dbReference type="NCBI Taxonomy" id="6978"/>
    <lineage>
        <taxon>Eukaryota</taxon>
        <taxon>Metazoa</taxon>
        <taxon>Ecdysozoa</taxon>
        <taxon>Arthropoda</taxon>
        <taxon>Hexapoda</taxon>
        <taxon>Insecta</taxon>
        <taxon>Pterygota</taxon>
        <taxon>Neoptera</taxon>
        <taxon>Polyneoptera</taxon>
        <taxon>Dictyoptera</taxon>
        <taxon>Blattodea</taxon>
        <taxon>Blattoidea</taxon>
        <taxon>Blattidae</taxon>
        <taxon>Blattinae</taxon>
        <taxon>Periplaneta</taxon>
    </lineage>
</organism>
<feature type="region of interest" description="Disordered" evidence="1">
    <location>
        <begin position="114"/>
        <end position="136"/>
    </location>
</feature>
<feature type="compositionally biased region" description="Basic and acidic residues" evidence="1">
    <location>
        <begin position="56"/>
        <end position="83"/>
    </location>
</feature>
<name>A0ABQ8TA66_PERAM</name>
<proteinExistence type="predicted"/>
<keyword evidence="2" id="KW-0812">Transmembrane</keyword>
<feature type="region of interest" description="Disordered" evidence="1">
    <location>
        <begin position="12"/>
        <end position="97"/>
    </location>
</feature>
<keyword evidence="2" id="KW-0472">Membrane</keyword>
<dbReference type="EMBL" id="JAJSOF020000013">
    <property type="protein sequence ID" value="KAJ4442560.1"/>
    <property type="molecule type" value="Genomic_DNA"/>
</dbReference>
<dbReference type="Proteomes" id="UP001148838">
    <property type="component" value="Unassembled WGS sequence"/>
</dbReference>
<gene>
    <name evidence="3" type="ORF">ANN_04147</name>
</gene>
<accession>A0ABQ8TA66</accession>
<protein>
    <submittedName>
        <fullName evidence="3">Uncharacterized protein</fullName>
    </submittedName>
</protein>
<dbReference type="InterPro" id="IPR036397">
    <property type="entry name" value="RNaseH_sf"/>
</dbReference>
<evidence type="ECO:0000256" key="1">
    <source>
        <dbReference type="SAM" id="MobiDB-lite"/>
    </source>
</evidence>
<dbReference type="PANTHER" id="PTHR47326:SF1">
    <property type="entry name" value="HTH PSQ-TYPE DOMAIN-CONTAINING PROTEIN"/>
    <property type="match status" value="1"/>
</dbReference>
<dbReference type="Gene3D" id="3.30.420.10">
    <property type="entry name" value="Ribonuclease H-like superfamily/Ribonuclease H"/>
    <property type="match status" value="1"/>
</dbReference>
<dbReference type="PANTHER" id="PTHR47326">
    <property type="entry name" value="TRANSPOSABLE ELEMENT TC3 TRANSPOSASE-LIKE PROTEIN"/>
    <property type="match status" value="1"/>
</dbReference>
<evidence type="ECO:0000313" key="3">
    <source>
        <dbReference type="EMBL" id="KAJ4442560.1"/>
    </source>
</evidence>
<sequence>MLMTVHLLACGKSDSQHTTQEPFREEYRSTPGSRYDRSRKNTAPHPGADTTAQERIPLHTREPIRPLKEEYRSTPGSRYDRSRKNTAPHPGADTTAQGRIPLHTREPIRPLKEEYRSNPGADTTAQGRIPLHTREPIRSLKEEYRSTPGTDTTVQYILIFNACSNKFKFIYIRNLVIIIVIVMVIVVIIIIIVHTCGVTVSASGRETRSLPSKETLRGHSDSSFRGEGYIQYLDRRFPDRWIGRGGPIAWPPRSPDLNPLDFYLWGHLKSLVYSSPVPDLESLRNRIVACSEDIRNTPGVWDRVRRSMRHRCEVCIQTGGGHFEHLL</sequence>
<comment type="caution">
    <text evidence="3">The sequence shown here is derived from an EMBL/GenBank/DDBJ whole genome shotgun (WGS) entry which is preliminary data.</text>
</comment>